<dbReference type="PANTHER" id="PTHR43080:SF2">
    <property type="entry name" value="CBS DOMAIN-CONTAINING PROTEIN"/>
    <property type="match status" value="1"/>
</dbReference>
<comment type="caution">
    <text evidence="4">The sequence shown here is derived from an EMBL/GenBank/DDBJ whole genome shotgun (WGS) entry which is preliminary data.</text>
</comment>
<dbReference type="AlphaFoldDB" id="A0A0J1FX36"/>
<organism evidence="4 5">
    <name type="scientific">Desulfosporosinus acididurans</name>
    <dbReference type="NCBI Taxonomy" id="476652"/>
    <lineage>
        <taxon>Bacteria</taxon>
        <taxon>Bacillati</taxon>
        <taxon>Bacillota</taxon>
        <taxon>Clostridia</taxon>
        <taxon>Eubacteriales</taxon>
        <taxon>Desulfitobacteriaceae</taxon>
        <taxon>Desulfosporosinus</taxon>
    </lineage>
</organism>
<dbReference type="Gene3D" id="3.10.580.10">
    <property type="entry name" value="CBS-domain"/>
    <property type="match status" value="1"/>
</dbReference>
<dbReference type="SMART" id="SM00116">
    <property type="entry name" value="CBS"/>
    <property type="match status" value="2"/>
</dbReference>
<proteinExistence type="predicted"/>
<feature type="domain" description="CBS" evidence="3">
    <location>
        <begin position="72"/>
        <end position="131"/>
    </location>
</feature>
<dbReference type="InterPro" id="IPR046342">
    <property type="entry name" value="CBS_dom_sf"/>
</dbReference>
<dbReference type="Proteomes" id="UP000036356">
    <property type="component" value="Unassembled WGS sequence"/>
</dbReference>
<dbReference type="SUPFAM" id="SSF54631">
    <property type="entry name" value="CBS-domain pair"/>
    <property type="match status" value="1"/>
</dbReference>
<evidence type="ECO:0000256" key="1">
    <source>
        <dbReference type="ARBA" id="ARBA00023122"/>
    </source>
</evidence>
<evidence type="ECO:0000313" key="4">
    <source>
        <dbReference type="EMBL" id="KLU67960.1"/>
    </source>
</evidence>
<feature type="domain" description="CBS" evidence="3">
    <location>
        <begin position="7"/>
        <end position="63"/>
    </location>
</feature>
<keyword evidence="1 2" id="KW-0129">CBS domain</keyword>
<keyword evidence="5" id="KW-1185">Reference proteome</keyword>
<accession>A0A0J1FX36</accession>
<evidence type="ECO:0000259" key="3">
    <source>
        <dbReference type="PROSITE" id="PS51371"/>
    </source>
</evidence>
<protein>
    <submittedName>
        <fullName evidence="4">Hypoxic response protein 1</fullName>
    </submittedName>
</protein>
<dbReference type="STRING" id="476652.DEAC_c03680"/>
<dbReference type="PATRIC" id="fig|476652.3.peg.369"/>
<gene>
    <name evidence="4" type="primary">hrp1_2</name>
    <name evidence="4" type="ORF">DEAC_c03680</name>
</gene>
<dbReference type="EMBL" id="LDZY01000001">
    <property type="protein sequence ID" value="KLU67960.1"/>
    <property type="molecule type" value="Genomic_DNA"/>
</dbReference>
<reference evidence="4 5" key="1">
    <citation type="submission" date="2015-06" db="EMBL/GenBank/DDBJ databases">
        <title>Draft genome of the moderately acidophilic sulfate reducer Candidatus Desulfosporosinus acididurans strain M1.</title>
        <authorList>
            <person name="Poehlein A."/>
            <person name="Petzsch P."/>
            <person name="Johnson B.D."/>
            <person name="Schloemann M."/>
            <person name="Daniel R."/>
            <person name="Muehling M."/>
        </authorList>
    </citation>
    <scope>NUCLEOTIDE SEQUENCE [LARGE SCALE GENOMIC DNA]</scope>
    <source>
        <strain evidence="4 5">M1</strain>
    </source>
</reference>
<evidence type="ECO:0000256" key="2">
    <source>
        <dbReference type="PROSITE-ProRule" id="PRU00703"/>
    </source>
</evidence>
<dbReference type="InterPro" id="IPR051257">
    <property type="entry name" value="Diverse_CBS-Domain"/>
</dbReference>
<dbReference type="RefSeq" id="WP_047808285.1">
    <property type="nucleotide sequence ID" value="NZ_LDZY01000001.1"/>
</dbReference>
<dbReference type="CDD" id="cd04622">
    <property type="entry name" value="CBS_pair_HRP1_like"/>
    <property type="match status" value="1"/>
</dbReference>
<dbReference type="InterPro" id="IPR000644">
    <property type="entry name" value="CBS_dom"/>
</dbReference>
<dbReference type="PANTHER" id="PTHR43080">
    <property type="entry name" value="CBS DOMAIN-CONTAINING PROTEIN CBSX3, MITOCHONDRIAL"/>
    <property type="match status" value="1"/>
</dbReference>
<name>A0A0J1FX36_9FIRM</name>
<dbReference type="Pfam" id="PF00571">
    <property type="entry name" value="CBS"/>
    <property type="match status" value="2"/>
</dbReference>
<dbReference type="PROSITE" id="PS51371">
    <property type="entry name" value="CBS"/>
    <property type="match status" value="2"/>
</dbReference>
<evidence type="ECO:0000313" key="5">
    <source>
        <dbReference type="Proteomes" id="UP000036356"/>
    </source>
</evidence>
<sequence length="143" mass="15588">MKVCDVMTRTVDWVGPKTTVSEVSRLMKKDDVGSIPICDNNKVIGMITDRDIVLNVIAVGKDYNTAVVQDVMSKNVVSVSSNQDVHEAADLMSQYQIRRLPVVDQDRLVGIVAIGDLAIEKIHVNEAGDALSDISQGAHQNLN</sequence>